<comment type="similarity">
    <text evidence="1">Belongs to the ThrE exporter (TC 2.A.79) family.</text>
</comment>
<dbReference type="InterPro" id="IPR051361">
    <property type="entry name" value="ThrE/Ser_Exporter"/>
</dbReference>
<dbReference type="AlphaFoldDB" id="A0A3A8JY44"/>
<organism evidence="3 4">
    <name type="scientific">Corallococcus carmarthensis</name>
    <dbReference type="NCBI Taxonomy" id="2316728"/>
    <lineage>
        <taxon>Bacteria</taxon>
        <taxon>Pseudomonadati</taxon>
        <taxon>Myxococcota</taxon>
        <taxon>Myxococcia</taxon>
        <taxon>Myxococcales</taxon>
        <taxon>Cystobacterineae</taxon>
        <taxon>Myxococcaceae</taxon>
        <taxon>Corallococcus</taxon>
    </lineage>
</organism>
<dbReference type="Pfam" id="PF06738">
    <property type="entry name" value="ThrE"/>
    <property type="match status" value="1"/>
</dbReference>
<dbReference type="RefSeq" id="WP_147450388.1">
    <property type="nucleotide sequence ID" value="NZ_RAWE01000203.1"/>
</dbReference>
<dbReference type="PANTHER" id="PTHR31082:SF4">
    <property type="entry name" value="PHEROMONE-REGULATED MEMBRANE PROTEIN 10"/>
    <property type="match status" value="1"/>
</dbReference>
<sequence length="146" mass="15961">MTRAHAADLAVDPEAASAFLLDLAKALHLAYQPAPLVEAHVRQAAKAWGLDVEVFTLQSLALTEVLSQRRSHVAFARLPFNPHWNLGRAGALLRLAEAIPEGGMRLPEARAELDRILTPHAPYPEWLVFLAYGVYGACGVRMRSSS</sequence>
<evidence type="ECO:0000313" key="3">
    <source>
        <dbReference type="EMBL" id="RKG96720.1"/>
    </source>
</evidence>
<comment type="caution">
    <text evidence="3">The sequence shown here is derived from an EMBL/GenBank/DDBJ whole genome shotgun (WGS) entry which is preliminary data.</text>
</comment>
<keyword evidence="4" id="KW-1185">Reference proteome</keyword>
<gene>
    <name evidence="3" type="ORF">D7X32_35040</name>
</gene>
<dbReference type="GO" id="GO:0022857">
    <property type="term" value="F:transmembrane transporter activity"/>
    <property type="evidence" value="ECO:0007669"/>
    <property type="project" value="InterPro"/>
</dbReference>
<dbReference type="InterPro" id="IPR010619">
    <property type="entry name" value="ThrE-like_N"/>
</dbReference>
<dbReference type="OrthoDB" id="5515631at2"/>
<accession>A0A3A8JY44</accession>
<dbReference type="Proteomes" id="UP000268313">
    <property type="component" value="Unassembled WGS sequence"/>
</dbReference>
<name>A0A3A8JY44_9BACT</name>
<proteinExistence type="inferred from homology"/>
<evidence type="ECO:0000256" key="1">
    <source>
        <dbReference type="ARBA" id="ARBA00034125"/>
    </source>
</evidence>
<dbReference type="EMBL" id="RAWE01000203">
    <property type="protein sequence ID" value="RKG96720.1"/>
    <property type="molecule type" value="Genomic_DNA"/>
</dbReference>
<feature type="domain" description="Threonine/serine exporter-like N-terminal" evidence="2">
    <location>
        <begin position="19"/>
        <end position="138"/>
    </location>
</feature>
<dbReference type="PANTHER" id="PTHR31082">
    <property type="entry name" value="PHEROMONE-REGULATED MEMBRANE PROTEIN 10"/>
    <property type="match status" value="1"/>
</dbReference>
<reference evidence="4" key="1">
    <citation type="submission" date="2018-09" db="EMBL/GenBank/DDBJ databases">
        <authorList>
            <person name="Livingstone P.G."/>
            <person name="Whitworth D.E."/>
        </authorList>
    </citation>
    <scope>NUCLEOTIDE SEQUENCE [LARGE SCALE GENOMIC DNA]</scope>
    <source>
        <strain evidence="4">CA043D</strain>
    </source>
</reference>
<evidence type="ECO:0000313" key="4">
    <source>
        <dbReference type="Proteomes" id="UP000268313"/>
    </source>
</evidence>
<feature type="non-terminal residue" evidence="3">
    <location>
        <position position="146"/>
    </location>
</feature>
<protein>
    <recommendedName>
        <fullName evidence="2">Threonine/serine exporter-like N-terminal domain-containing protein</fullName>
    </recommendedName>
</protein>
<evidence type="ECO:0000259" key="2">
    <source>
        <dbReference type="Pfam" id="PF06738"/>
    </source>
</evidence>